<name>A0ABV7HEC8_9GAMM</name>
<proteinExistence type="predicted"/>
<dbReference type="Pfam" id="PF09832">
    <property type="entry name" value="DUF2059"/>
    <property type="match status" value="1"/>
</dbReference>
<protein>
    <submittedName>
        <fullName evidence="3">DUF2059 domain-containing protein</fullName>
    </submittedName>
</protein>
<evidence type="ECO:0000259" key="2">
    <source>
        <dbReference type="Pfam" id="PF09832"/>
    </source>
</evidence>
<dbReference type="Proteomes" id="UP001595476">
    <property type="component" value="Unassembled WGS sequence"/>
</dbReference>
<comment type="caution">
    <text evidence="3">The sequence shown here is derived from an EMBL/GenBank/DDBJ whole genome shotgun (WGS) entry which is preliminary data.</text>
</comment>
<keyword evidence="4" id="KW-1185">Reference proteome</keyword>
<keyword evidence="1" id="KW-0732">Signal</keyword>
<dbReference type="EMBL" id="JBHRSZ010000006">
    <property type="protein sequence ID" value="MFC3152208.1"/>
    <property type="molecule type" value="Genomic_DNA"/>
</dbReference>
<evidence type="ECO:0000313" key="3">
    <source>
        <dbReference type="EMBL" id="MFC3152208.1"/>
    </source>
</evidence>
<feature type="chain" id="PRO_5045534055" evidence="1">
    <location>
        <begin position="24"/>
        <end position="263"/>
    </location>
</feature>
<dbReference type="RefSeq" id="WP_386722106.1">
    <property type="nucleotide sequence ID" value="NZ_JBHRSZ010000006.1"/>
</dbReference>
<evidence type="ECO:0000313" key="4">
    <source>
        <dbReference type="Proteomes" id="UP001595476"/>
    </source>
</evidence>
<sequence length="263" mass="28635">MIKLKLYFSFILLMMASSLTLGAAISNESLDKVMKMSGLTQQIAETPAAIIGGLAQARAQGTPVSDDVFTALSDTVNNTFHPTKIEDAVKQSLKSALTEEDAKKLFSWYDTALGKKITDAEVKATSPEAMQSMMQQAQQLMSNQERVQIALEMLNQMKVLDKTLASQEATAVAVYAAMSSALAPDQPVNTEAYRQQFSSQLSAMKPQLEQMIVLGLVYTYQDFSVADIKKYIEFNKTPAASKLNQTSINGMNTAISSAANSFN</sequence>
<dbReference type="InterPro" id="IPR018637">
    <property type="entry name" value="DUF2059"/>
</dbReference>
<feature type="domain" description="DUF2059" evidence="2">
    <location>
        <begin position="84"/>
        <end position="141"/>
    </location>
</feature>
<reference evidence="4" key="1">
    <citation type="journal article" date="2019" name="Int. J. Syst. Evol. Microbiol.">
        <title>The Global Catalogue of Microorganisms (GCM) 10K type strain sequencing project: providing services to taxonomists for standard genome sequencing and annotation.</title>
        <authorList>
            <consortium name="The Broad Institute Genomics Platform"/>
            <consortium name="The Broad Institute Genome Sequencing Center for Infectious Disease"/>
            <person name="Wu L."/>
            <person name="Ma J."/>
        </authorList>
    </citation>
    <scope>NUCLEOTIDE SEQUENCE [LARGE SCALE GENOMIC DNA]</scope>
    <source>
        <strain evidence="4">KCTC 52438</strain>
    </source>
</reference>
<accession>A0ABV7HEC8</accession>
<feature type="signal peptide" evidence="1">
    <location>
        <begin position="1"/>
        <end position="23"/>
    </location>
</feature>
<organism evidence="3 4">
    <name type="scientific">Litoribrevibacter euphylliae</name>
    <dbReference type="NCBI Taxonomy" id="1834034"/>
    <lineage>
        <taxon>Bacteria</taxon>
        <taxon>Pseudomonadati</taxon>
        <taxon>Pseudomonadota</taxon>
        <taxon>Gammaproteobacteria</taxon>
        <taxon>Oceanospirillales</taxon>
        <taxon>Oceanospirillaceae</taxon>
        <taxon>Litoribrevibacter</taxon>
    </lineage>
</organism>
<gene>
    <name evidence="3" type="ORF">ACFOEK_14315</name>
</gene>
<evidence type="ECO:0000256" key="1">
    <source>
        <dbReference type="SAM" id="SignalP"/>
    </source>
</evidence>